<organism evidence="1 2">
    <name type="scientific">Hypoxylon rubiginosum</name>
    <dbReference type="NCBI Taxonomy" id="110542"/>
    <lineage>
        <taxon>Eukaryota</taxon>
        <taxon>Fungi</taxon>
        <taxon>Dikarya</taxon>
        <taxon>Ascomycota</taxon>
        <taxon>Pezizomycotina</taxon>
        <taxon>Sordariomycetes</taxon>
        <taxon>Xylariomycetidae</taxon>
        <taxon>Xylariales</taxon>
        <taxon>Hypoxylaceae</taxon>
        <taxon>Hypoxylon</taxon>
    </lineage>
</organism>
<accession>A0ACC0D546</accession>
<protein>
    <submittedName>
        <fullName evidence="1">Uncharacterized protein</fullName>
    </submittedName>
</protein>
<reference evidence="1 2" key="1">
    <citation type="journal article" date="2022" name="New Phytol.">
        <title>Ecological generalism drives hyperdiversity of secondary metabolite gene clusters in xylarialean endophytes.</title>
        <authorList>
            <person name="Franco M.E.E."/>
            <person name="Wisecaver J.H."/>
            <person name="Arnold A.E."/>
            <person name="Ju Y.M."/>
            <person name="Slot J.C."/>
            <person name="Ahrendt S."/>
            <person name="Moore L.P."/>
            <person name="Eastman K.E."/>
            <person name="Scott K."/>
            <person name="Konkel Z."/>
            <person name="Mondo S.J."/>
            <person name="Kuo A."/>
            <person name="Hayes R.D."/>
            <person name="Haridas S."/>
            <person name="Andreopoulos B."/>
            <person name="Riley R."/>
            <person name="LaButti K."/>
            <person name="Pangilinan J."/>
            <person name="Lipzen A."/>
            <person name="Amirebrahimi M."/>
            <person name="Yan J."/>
            <person name="Adam C."/>
            <person name="Keymanesh K."/>
            <person name="Ng V."/>
            <person name="Louie K."/>
            <person name="Northen T."/>
            <person name="Drula E."/>
            <person name="Henrissat B."/>
            <person name="Hsieh H.M."/>
            <person name="Youens-Clark K."/>
            <person name="Lutzoni F."/>
            <person name="Miadlikowska J."/>
            <person name="Eastwood D.C."/>
            <person name="Hamelin R.C."/>
            <person name="Grigoriev I.V."/>
            <person name="U'Ren J.M."/>
        </authorList>
    </citation>
    <scope>NUCLEOTIDE SEQUENCE [LARGE SCALE GENOMIC DNA]</scope>
    <source>
        <strain evidence="1 2">ER1909</strain>
    </source>
</reference>
<name>A0ACC0D546_9PEZI</name>
<comment type="caution">
    <text evidence="1">The sequence shown here is derived from an EMBL/GenBank/DDBJ whole genome shotgun (WGS) entry which is preliminary data.</text>
</comment>
<evidence type="ECO:0000313" key="2">
    <source>
        <dbReference type="Proteomes" id="UP001497680"/>
    </source>
</evidence>
<dbReference type="EMBL" id="MU394305">
    <property type="protein sequence ID" value="KAI6087802.1"/>
    <property type="molecule type" value="Genomic_DNA"/>
</dbReference>
<sequence>MQFKNAALFLSAVSAAVATLPPTLELLVFQNGQRIGCVNGYGRFISSTAACFPFRTQDIDGSDDKNLVAFGYGTCSTESGVLDCYEPQGAPAVFTQNGADLELVGSGTAFSANSIPSSDDTAGTDIIVGSGGSEQFFLQVLSVSG</sequence>
<keyword evidence="2" id="KW-1185">Reference proteome</keyword>
<evidence type="ECO:0000313" key="1">
    <source>
        <dbReference type="EMBL" id="KAI6087802.1"/>
    </source>
</evidence>
<dbReference type="Proteomes" id="UP001497680">
    <property type="component" value="Unassembled WGS sequence"/>
</dbReference>
<proteinExistence type="predicted"/>
<gene>
    <name evidence="1" type="ORF">F4821DRAFT_99776</name>
</gene>